<dbReference type="AlphaFoldDB" id="A0A6A4G7H1"/>
<evidence type="ECO:0000313" key="5">
    <source>
        <dbReference type="Proteomes" id="UP000429607"/>
    </source>
</evidence>
<dbReference type="OrthoDB" id="125947at2759"/>
<evidence type="ECO:0000313" key="3">
    <source>
        <dbReference type="EMBL" id="KAE9049450.1"/>
    </source>
</evidence>
<evidence type="ECO:0000313" key="2">
    <source>
        <dbReference type="EMBL" id="KAE9043515.1"/>
    </source>
</evidence>
<dbReference type="EMBL" id="QXFT01000121">
    <property type="protein sequence ID" value="KAE9354229.1"/>
    <property type="molecule type" value="Genomic_DNA"/>
</dbReference>
<feature type="transmembrane region" description="Helical" evidence="1">
    <location>
        <begin position="236"/>
        <end position="254"/>
    </location>
</feature>
<dbReference type="EMBL" id="QXFV01000122">
    <property type="protein sequence ID" value="KAE9049450.1"/>
    <property type="molecule type" value="Genomic_DNA"/>
</dbReference>
<evidence type="ECO:0000313" key="7">
    <source>
        <dbReference type="Proteomes" id="UP000435112"/>
    </source>
</evidence>
<dbReference type="Proteomes" id="UP000435112">
    <property type="component" value="Unassembled WGS sequence"/>
</dbReference>
<sequence length="372" mass="41854">MSANLVVSSDLPQQTENLTTFCPVTAFVLAGVWWNFEATHYYRADQGIVCHAVVPQYNLHGNYFIGSSKVSPYHTTPSSCADDSLAFEQYLYHGSIGYYSYYEGEVGTYCTKDNTAYITVEVMGTYDINGAHLAADTGSTNTRISYWYIIVGVVWLVYRALTIRRSCVLCRRYGQRCDELGETLNQQQTMLFVQESLRLSAHGATNHKRAALLYLIVEGIMTDLFLIIANDGWATRIQYASLGYNLSGFMLLLFEMLENTNLLKEKWRLRLKRTFFSYETALVGELVSALVSQSFLSGFNGSDLKRSKGTALAVSYYFWGLVCHGIIVIVIVSIISSVRAPWALMYVWYKHRSLAVLSEPCCVDTALGCEVE</sequence>
<feature type="transmembrane region" description="Helical" evidence="1">
    <location>
        <begin position="144"/>
        <end position="161"/>
    </location>
</feature>
<dbReference type="Proteomes" id="UP000434957">
    <property type="component" value="Unassembled WGS sequence"/>
</dbReference>
<evidence type="ECO:0000313" key="4">
    <source>
        <dbReference type="EMBL" id="KAE9354229.1"/>
    </source>
</evidence>
<keyword evidence="1" id="KW-1133">Transmembrane helix</keyword>
<gene>
    <name evidence="3" type="ORF">PR001_g3301</name>
    <name evidence="2" type="ORF">PR002_g3296</name>
    <name evidence="4" type="ORF">PR003_g3465</name>
</gene>
<feature type="transmembrane region" description="Helical" evidence="1">
    <location>
        <begin position="316"/>
        <end position="335"/>
    </location>
</feature>
<evidence type="ECO:0000256" key="1">
    <source>
        <dbReference type="SAM" id="Phobius"/>
    </source>
</evidence>
<organism evidence="4 6">
    <name type="scientific">Phytophthora rubi</name>
    <dbReference type="NCBI Taxonomy" id="129364"/>
    <lineage>
        <taxon>Eukaryota</taxon>
        <taxon>Sar</taxon>
        <taxon>Stramenopiles</taxon>
        <taxon>Oomycota</taxon>
        <taxon>Peronosporomycetes</taxon>
        <taxon>Peronosporales</taxon>
        <taxon>Peronosporaceae</taxon>
        <taxon>Phytophthora</taxon>
    </lineage>
</organism>
<reference evidence="4 6" key="1">
    <citation type="submission" date="2018-08" db="EMBL/GenBank/DDBJ databases">
        <title>Genomic investigation of the strawberry pathogen Phytophthora fragariae indicates pathogenicity is determined by transcriptional variation in three key races.</title>
        <authorList>
            <person name="Adams T.M."/>
            <person name="Armitage A.D."/>
            <person name="Sobczyk M.K."/>
            <person name="Bates H.J."/>
            <person name="Dunwell J.M."/>
            <person name="Nellist C.F."/>
            <person name="Harrison R.J."/>
        </authorList>
    </citation>
    <scope>NUCLEOTIDE SEQUENCE [LARGE SCALE GENOMIC DNA]</scope>
    <source>
        <strain evidence="3 5">SCRP249</strain>
        <strain evidence="2 7">SCRP324</strain>
        <strain evidence="4 6">SCRP333</strain>
    </source>
</reference>
<dbReference type="EMBL" id="QXFU01000120">
    <property type="protein sequence ID" value="KAE9043515.1"/>
    <property type="molecule type" value="Genomic_DNA"/>
</dbReference>
<protein>
    <submittedName>
        <fullName evidence="4">Uncharacterized protein</fullName>
    </submittedName>
</protein>
<keyword evidence="1" id="KW-0812">Transmembrane</keyword>
<dbReference type="Proteomes" id="UP000429607">
    <property type="component" value="Unassembled WGS sequence"/>
</dbReference>
<name>A0A6A4G7H1_9STRA</name>
<keyword evidence="6" id="KW-1185">Reference proteome</keyword>
<feature type="transmembrane region" description="Helical" evidence="1">
    <location>
        <begin position="275"/>
        <end position="296"/>
    </location>
</feature>
<accession>A0A6A4G7H1</accession>
<comment type="caution">
    <text evidence="4">The sequence shown here is derived from an EMBL/GenBank/DDBJ whole genome shotgun (WGS) entry which is preliminary data.</text>
</comment>
<evidence type="ECO:0000313" key="6">
    <source>
        <dbReference type="Proteomes" id="UP000434957"/>
    </source>
</evidence>
<proteinExistence type="predicted"/>
<feature type="transmembrane region" description="Helical" evidence="1">
    <location>
        <begin position="211"/>
        <end position="230"/>
    </location>
</feature>
<keyword evidence="1" id="KW-0472">Membrane</keyword>